<evidence type="ECO:0000313" key="8">
    <source>
        <dbReference type="EMBL" id="TWT39429.1"/>
    </source>
</evidence>
<dbReference type="PRINTS" id="PR00953">
    <property type="entry name" value="TYPE3IMRPROT"/>
</dbReference>
<comment type="caution">
    <text evidence="8">The sequence shown here is derived from an EMBL/GenBank/DDBJ whole genome shotgun (WGS) entry which is preliminary data.</text>
</comment>
<keyword evidence="3" id="KW-1003">Cell membrane</keyword>
<gene>
    <name evidence="8" type="ORF">Enr8_11280</name>
</gene>
<dbReference type="EMBL" id="SJPF01000001">
    <property type="protein sequence ID" value="TWT39429.1"/>
    <property type="molecule type" value="Genomic_DNA"/>
</dbReference>
<keyword evidence="8" id="KW-0966">Cell projection</keyword>
<evidence type="ECO:0000256" key="4">
    <source>
        <dbReference type="ARBA" id="ARBA00022692"/>
    </source>
</evidence>
<feature type="transmembrane region" description="Helical" evidence="7">
    <location>
        <begin position="73"/>
        <end position="95"/>
    </location>
</feature>
<evidence type="ECO:0000256" key="7">
    <source>
        <dbReference type="SAM" id="Phobius"/>
    </source>
</evidence>
<evidence type="ECO:0000256" key="3">
    <source>
        <dbReference type="ARBA" id="ARBA00022475"/>
    </source>
</evidence>
<feature type="transmembrane region" description="Helical" evidence="7">
    <location>
        <begin position="130"/>
        <end position="154"/>
    </location>
</feature>
<keyword evidence="8" id="KW-0969">Cilium</keyword>
<evidence type="ECO:0000256" key="2">
    <source>
        <dbReference type="ARBA" id="ARBA00009772"/>
    </source>
</evidence>
<protein>
    <submittedName>
        <fullName evidence="8">Flagellar biosynthesis protein FliR</fullName>
    </submittedName>
</protein>
<sequence length="267" mass="28833">MESLPLLEPTLHQLFIFVTVLTRVSGMLATAPMFGSSYAPMKIKAFLAVTISMMITGLFWGETFPEPEHWMSYLVVLGGELFIGISFGLGVRILFAGVQITGQMLGQIGGLSVADVFNPAFDDNVPMLSVLFDMVVVAMFFCLGGHRFMIGALLSTFADVPPGVGLASPEVVDVLVKTLSTSFMLGVQAAAPGTVALMIGILVMGLISRTLPQLNLIAVGFSMNSMLLMLFVFLTVGTMGWLFQDQLEPTVNSIREMVINRHAVFPK</sequence>
<comment type="subcellular location">
    <subcellularLocation>
        <location evidence="1">Cell membrane</location>
        <topology evidence="1">Multi-pass membrane protein</topology>
    </subcellularLocation>
</comment>
<name>A0A5C5VNZ0_9BACT</name>
<keyword evidence="8" id="KW-0282">Flagellum</keyword>
<accession>A0A5C5VNZ0</accession>
<keyword evidence="6 7" id="KW-0472">Membrane</keyword>
<dbReference type="PANTHER" id="PTHR30065">
    <property type="entry name" value="FLAGELLAR BIOSYNTHETIC PROTEIN FLIR"/>
    <property type="match status" value="1"/>
</dbReference>
<evidence type="ECO:0000313" key="9">
    <source>
        <dbReference type="Proteomes" id="UP000318878"/>
    </source>
</evidence>
<feature type="transmembrane region" description="Helical" evidence="7">
    <location>
        <begin position="214"/>
        <end position="243"/>
    </location>
</feature>
<evidence type="ECO:0000256" key="6">
    <source>
        <dbReference type="ARBA" id="ARBA00023136"/>
    </source>
</evidence>
<dbReference type="InterPro" id="IPR002010">
    <property type="entry name" value="T3SS_IM_R"/>
</dbReference>
<reference evidence="8 9" key="1">
    <citation type="submission" date="2019-02" db="EMBL/GenBank/DDBJ databases">
        <title>Deep-cultivation of Planctomycetes and their phenomic and genomic characterization uncovers novel biology.</title>
        <authorList>
            <person name="Wiegand S."/>
            <person name="Jogler M."/>
            <person name="Boedeker C."/>
            <person name="Pinto D."/>
            <person name="Vollmers J."/>
            <person name="Rivas-Marin E."/>
            <person name="Kohn T."/>
            <person name="Peeters S.H."/>
            <person name="Heuer A."/>
            <person name="Rast P."/>
            <person name="Oberbeckmann S."/>
            <person name="Bunk B."/>
            <person name="Jeske O."/>
            <person name="Meyerdierks A."/>
            <person name="Storesund J.E."/>
            <person name="Kallscheuer N."/>
            <person name="Luecker S."/>
            <person name="Lage O.M."/>
            <person name="Pohl T."/>
            <person name="Merkel B.J."/>
            <person name="Hornburger P."/>
            <person name="Mueller R.-W."/>
            <person name="Bruemmer F."/>
            <person name="Labrenz M."/>
            <person name="Spormann A.M."/>
            <person name="Op Den Camp H."/>
            <person name="Overmann J."/>
            <person name="Amann R."/>
            <person name="Jetten M.S.M."/>
            <person name="Mascher T."/>
            <person name="Medema M.H."/>
            <person name="Devos D.P."/>
            <person name="Kaster A.-K."/>
            <person name="Ovreas L."/>
            <person name="Rohde M."/>
            <person name="Galperin M.Y."/>
            <person name="Jogler C."/>
        </authorList>
    </citation>
    <scope>NUCLEOTIDE SEQUENCE [LARGE SCALE GENOMIC DNA]</scope>
    <source>
        <strain evidence="8 9">Enr8</strain>
    </source>
</reference>
<evidence type="ECO:0000256" key="1">
    <source>
        <dbReference type="ARBA" id="ARBA00004651"/>
    </source>
</evidence>
<evidence type="ECO:0000256" key="5">
    <source>
        <dbReference type="ARBA" id="ARBA00022989"/>
    </source>
</evidence>
<dbReference type="RefSeq" id="WP_146429599.1">
    <property type="nucleotide sequence ID" value="NZ_SJPF01000001.1"/>
</dbReference>
<dbReference type="OrthoDB" id="9797790at2"/>
<dbReference type="GO" id="GO:0005886">
    <property type="term" value="C:plasma membrane"/>
    <property type="evidence" value="ECO:0007669"/>
    <property type="project" value="UniProtKB-SubCell"/>
</dbReference>
<dbReference type="GO" id="GO:0006605">
    <property type="term" value="P:protein targeting"/>
    <property type="evidence" value="ECO:0007669"/>
    <property type="project" value="InterPro"/>
</dbReference>
<keyword evidence="5 7" id="KW-1133">Transmembrane helix</keyword>
<feature type="transmembrane region" description="Helical" evidence="7">
    <location>
        <begin position="183"/>
        <end position="207"/>
    </location>
</feature>
<keyword evidence="4 7" id="KW-0812">Transmembrane</keyword>
<dbReference type="Proteomes" id="UP000318878">
    <property type="component" value="Unassembled WGS sequence"/>
</dbReference>
<organism evidence="8 9">
    <name type="scientific">Blastopirellula retiformator</name>
    <dbReference type="NCBI Taxonomy" id="2527970"/>
    <lineage>
        <taxon>Bacteria</taxon>
        <taxon>Pseudomonadati</taxon>
        <taxon>Planctomycetota</taxon>
        <taxon>Planctomycetia</taxon>
        <taxon>Pirellulales</taxon>
        <taxon>Pirellulaceae</taxon>
        <taxon>Blastopirellula</taxon>
    </lineage>
</organism>
<feature type="transmembrane region" description="Helical" evidence="7">
    <location>
        <begin position="12"/>
        <end position="31"/>
    </location>
</feature>
<proteinExistence type="inferred from homology"/>
<dbReference type="PANTHER" id="PTHR30065:SF1">
    <property type="entry name" value="SURFACE PRESENTATION OF ANTIGENS PROTEIN SPAR"/>
    <property type="match status" value="1"/>
</dbReference>
<dbReference type="AlphaFoldDB" id="A0A5C5VNZ0"/>
<feature type="transmembrane region" description="Helical" evidence="7">
    <location>
        <begin position="43"/>
        <end position="61"/>
    </location>
</feature>
<comment type="similarity">
    <text evidence="2">Belongs to the FliR/MopE/SpaR family.</text>
</comment>
<keyword evidence="9" id="KW-1185">Reference proteome</keyword>
<dbReference type="Pfam" id="PF01311">
    <property type="entry name" value="Bac_export_1"/>
    <property type="match status" value="1"/>
</dbReference>